<dbReference type="InterPro" id="IPR012944">
    <property type="entry name" value="SusD_RagB_dom"/>
</dbReference>
<feature type="domain" description="SusD-like N-terminal" evidence="7">
    <location>
        <begin position="63"/>
        <end position="205"/>
    </location>
</feature>
<keyword evidence="3" id="KW-0732">Signal</keyword>
<dbReference type="PROSITE" id="PS51257">
    <property type="entry name" value="PROKAR_LIPOPROTEIN"/>
    <property type="match status" value="1"/>
</dbReference>
<evidence type="ECO:0000256" key="3">
    <source>
        <dbReference type="ARBA" id="ARBA00022729"/>
    </source>
</evidence>
<evidence type="ECO:0000256" key="5">
    <source>
        <dbReference type="ARBA" id="ARBA00023237"/>
    </source>
</evidence>
<gene>
    <name evidence="8" type="ORF">L1967_15555</name>
</gene>
<dbReference type="InterPro" id="IPR011990">
    <property type="entry name" value="TPR-like_helical_dom_sf"/>
</dbReference>
<evidence type="ECO:0000313" key="8">
    <source>
        <dbReference type="EMBL" id="MCL6219708.1"/>
    </source>
</evidence>
<dbReference type="AlphaFoldDB" id="A0A9X2CQF3"/>
<keyword evidence="9" id="KW-1185">Reference proteome</keyword>
<accession>A0A9X2CQF3</accession>
<comment type="caution">
    <text evidence="8">The sequence shown here is derived from an EMBL/GenBank/DDBJ whole genome shotgun (WGS) entry which is preliminary data.</text>
</comment>
<dbReference type="Pfam" id="PF07980">
    <property type="entry name" value="SusD_RagB"/>
    <property type="match status" value="1"/>
</dbReference>
<dbReference type="Pfam" id="PF14322">
    <property type="entry name" value="SusD-like_3"/>
    <property type="match status" value="1"/>
</dbReference>
<evidence type="ECO:0000256" key="4">
    <source>
        <dbReference type="ARBA" id="ARBA00023136"/>
    </source>
</evidence>
<dbReference type="SUPFAM" id="SSF48452">
    <property type="entry name" value="TPR-like"/>
    <property type="match status" value="1"/>
</dbReference>
<dbReference type="RefSeq" id="WP_249602423.1">
    <property type="nucleotide sequence ID" value="NZ_JAKHSK010000025.1"/>
</dbReference>
<keyword evidence="4" id="KW-0472">Membrane</keyword>
<reference evidence="8" key="1">
    <citation type="submission" date="2022-01" db="EMBL/GenBank/DDBJ databases">
        <title>Genome sequencing of Zunongwangia sp. M21534 genome.</title>
        <authorList>
            <person name="Chen Y."/>
            <person name="Dong C."/>
            <person name="Shao Z."/>
        </authorList>
    </citation>
    <scope>NUCLEOTIDE SEQUENCE</scope>
    <source>
        <strain evidence="8">MCCC M21534</strain>
    </source>
</reference>
<feature type="domain" description="RagB/SusD" evidence="6">
    <location>
        <begin position="326"/>
        <end position="580"/>
    </location>
</feature>
<name>A0A9X2CQF3_9FLAO</name>
<evidence type="ECO:0000259" key="6">
    <source>
        <dbReference type="Pfam" id="PF07980"/>
    </source>
</evidence>
<evidence type="ECO:0000313" key="9">
    <source>
        <dbReference type="Proteomes" id="UP001139521"/>
    </source>
</evidence>
<dbReference type="Proteomes" id="UP001139521">
    <property type="component" value="Unassembled WGS sequence"/>
</dbReference>
<dbReference type="EMBL" id="JAKHSK010000025">
    <property type="protein sequence ID" value="MCL6219708.1"/>
    <property type="molecule type" value="Genomic_DNA"/>
</dbReference>
<dbReference type="InterPro" id="IPR033985">
    <property type="entry name" value="SusD-like_N"/>
</dbReference>
<evidence type="ECO:0000259" key="7">
    <source>
        <dbReference type="Pfam" id="PF14322"/>
    </source>
</evidence>
<dbReference type="GO" id="GO:0009279">
    <property type="term" value="C:cell outer membrane"/>
    <property type="evidence" value="ECO:0007669"/>
    <property type="project" value="UniProtKB-SubCell"/>
</dbReference>
<evidence type="ECO:0000256" key="2">
    <source>
        <dbReference type="ARBA" id="ARBA00006275"/>
    </source>
</evidence>
<comment type="subcellular location">
    <subcellularLocation>
        <location evidence="1">Cell outer membrane</location>
    </subcellularLocation>
</comment>
<keyword evidence="5" id="KW-0998">Cell outer membrane</keyword>
<organism evidence="8 9">
    <name type="scientific">Zunongwangia pacifica</name>
    <dbReference type="NCBI Taxonomy" id="2911062"/>
    <lineage>
        <taxon>Bacteria</taxon>
        <taxon>Pseudomonadati</taxon>
        <taxon>Bacteroidota</taxon>
        <taxon>Flavobacteriia</taxon>
        <taxon>Flavobacteriales</taxon>
        <taxon>Flavobacteriaceae</taxon>
        <taxon>Zunongwangia</taxon>
    </lineage>
</organism>
<protein>
    <submittedName>
        <fullName evidence="8">RagB/SusD family nutrient uptake outer membrane protein</fullName>
    </submittedName>
</protein>
<dbReference type="Gene3D" id="1.25.40.390">
    <property type="match status" value="1"/>
</dbReference>
<comment type="similarity">
    <text evidence="2">Belongs to the SusD family.</text>
</comment>
<sequence length="580" mass="64555">MNNKLIVLLIAVLSLTSCDDLFEPAIENNRDLEDAYGEATYAEGLLLNGYLRIPTLNWSFNDVATDDAVSNDIDNTYRRAATGQWASNFNPFTQWQSSRAAIQYLNIFLSETDNVEWSTDENINALYNRRLKGEAYGLRGLHMYYLLQAHGGFADGELLGVPIILEPEDPQSDFNVARATFANCMEQLLSDLDKADEMLALDFEDIDDPSLLPSGITNTNDFNRVFGERGRQRVSGRIVKAIKAQATLLAASPAYSEASGISWAQAANFAGEVLALNGGLESLAPNGHTWYTNTAQIADLGGGVNPPEILWRGDVANSNNLEQDHFPPTLNGSGRLNPTQNLVDAFPAANGYPISNAASNYNPDDPYTNRDPRLRTYVLVNGATAGVNNNTIVTAVDGTTNDALNREATSTRTGYYLKKLLRQDVNLSTTTTTEQLHYKPRIRYTELYLIYAEAANEAWGPTSSGSYGFSAYDVIAAIRARAGISQPDAYLESIRNDKTAMRELIRNERRLELCFEGFRFWDLRRWGLDLNEPAKGVSIENSTPEVITVEQRNYQDYMQYGPVPYNELLKFDALKQNRGW</sequence>
<proteinExistence type="inferred from homology"/>
<evidence type="ECO:0000256" key="1">
    <source>
        <dbReference type="ARBA" id="ARBA00004442"/>
    </source>
</evidence>